<dbReference type="PANTHER" id="PTHR35008:SF4">
    <property type="entry name" value="BLL4482 PROTEIN"/>
    <property type="match status" value="1"/>
</dbReference>
<dbReference type="Gene3D" id="1.10.760.10">
    <property type="entry name" value="Cytochrome c-like domain"/>
    <property type="match status" value="1"/>
</dbReference>
<feature type="domain" description="Cytochrome c" evidence="6">
    <location>
        <begin position="30"/>
        <end position="120"/>
    </location>
</feature>
<comment type="caution">
    <text evidence="7">The sequence shown here is derived from an EMBL/GenBank/DDBJ whole genome shotgun (WGS) entry which is preliminary data.</text>
</comment>
<dbReference type="Proteomes" id="UP000664144">
    <property type="component" value="Unassembled WGS sequence"/>
</dbReference>
<name>A0A939JD48_9BACT</name>
<keyword evidence="8" id="KW-1185">Reference proteome</keyword>
<evidence type="ECO:0000259" key="6">
    <source>
        <dbReference type="PROSITE" id="PS51007"/>
    </source>
</evidence>
<keyword evidence="1 4" id="KW-0349">Heme</keyword>
<evidence type="ECO:0000256" key="2">
    <source>
        <dbReference type="ARBA" id="ARBA00022723"/>
    </source>
</evidence>
<evidence type="ECO:0000256" key="3">
    <source>
        <dbReference type="ARBA" id="ARBA00023004"/>
    </source>
</evidence>
<dbReference type="InterPro" id="IPR009056">
    <property type="entry name" value="Cyt_c-like_dom"/>
</dbReference>
<proteinExistence type="predicted"/>
<keyword evidence="5" id="KW-0732">Signal</keyword>
<protein>
    <submittedName>
        <fullName evidence="7">Cytochrome c</fullName>
    </submittedName>
</protein>
<dbReference type="PANTHER" id="PTHR35008">
    <property type="entry name" value="BLL4482 PROTEIN-RELATED"/>
    <property type="match status" value="1"/>
</dbReference>
<dbReference type="InterPro" id="IPR051459">
    <property type="entry name" value="Cytochrome_c-type_DH"/>
</dbReference>
<feature type="chain" id="PRO_5037750629" evidence="5">
    <location>
        <begin position="27"/>
        <end position="145"/>
    </location>
</feature>
<dbReference type="RefSeq" id="WP_206983835.1">
    <property type="nucleotide sequence ID" value="NZ_JAFLQZ010000004.1"/>
</dbReference>
<dbReference type="GO" id="GO:0020037">
    <property type="term" value="F:heme binding"/>
    <property type="evidence" value="ECO:0007669"/>
    <property type="project" value="InterPro"/>
</dbReference>
<keyword evidence="2 4" id="KW-0479">Metal-binding</keyword>
<evidence type="ECO:0000313" key="8">
    <source>
        <dbReference type="Proteomes" id="UP000664144"/>
    </source>
</evidence>
<sequence length="145" mass="15745">MSWPLSLLRAGAVAAAGLLLTTSVTGCFSNKQNEGAKLYQTHCASCHGDQGEGLRRLIPPVAASDYLVKHRNELPCLIRQGLNGPIVVNGIEYNQVMPGHKTDLTDADIANLLNFIQQNWGNHNPPYTVREISELLAPCNGSIIR</sequence>
<dbReference type="PROSITE" id="PS51007">
    <property type="entry name" value="CYTC"/>
    <property type="match status" value="1"/>
</dbReference>
<evidence type="ECO:0000313" key="7">
    <source>
        <dbReference type="EMBL" id="MBO0357972.1"/>
    </source>
</evidence>
<organism evidence="7 8">
    <name type="scientific">Hymenobacter telluris</name>
    <dbReference type="NCBI Taxonomy" id="2816474"/>
    <lineage>
        <taxon>Bacteria</taxon>
        <taxon>Pseudomonadati</taxon>
        <taxon>Bacteroidota</taxon>
        <taxon>Cytophagia</taxon>
        <taxon>Cytophagales</taxon>
        <taxon>Hymenobacteraceae</taxon>
        <taxon>Hymenobacter</taxon>
    </lineage>
</organism>
<evidence type="ECO:0000256" key="4">
    <source>
        <dbReference type="PROSITE-ProRule" id="PRU00433"/>
    </source>
</evidence>
<dbReference type="GO" id="GO:0009055">
    <property type="term" value="F:electron transfer activity"/>
    <property type="evidence" value="ECO:0007669"/>
    <property type="project" value="InterPro"/>
</dbReference>
<reference evidence="7" key="1">
    <citation type="submission" date="2021-03" db="EMBL/GenBank/DDBJ databases">
        <authorList>
            <person name="Kim M.K."/>
        </authorList>
    </citation>
    <scope>NUCLEOTIDE SEQUENCE</scope>
    <source>
        <strain evidence="7">BT186</strain>
    </source>
</reference>
<evidence type="ECO:0000256" key="1">
    <source>
        <dbReference type="ARBA" id="ARBA00022617"/>
    </source>
</evidence>
<dbReference type="Pfam" id="PF00034">
    <property type="entry name" value="Cytochrom_C"/>
    <property type="match status" value="1"/>
</dbReference>
<evidence type="ECO:0000256" key="5">
    <source>
        <dbReference type="SAM" id="SignalP"/>
    </source>
</evidence>
<keyword evidence="3 4" id="KW-0408">Iron</keyword>
<accession>A0A939JD48</accession>
<dbReference type="GO" id="GO:0046872">
    <property type="term" value="F:metal ion binding"/>
    <property type="evidence" value="ECO:0007669"/>
    <property type="project" value="UniProtKB-KW"/>
</dbReference>
<dbReference type="InterPro" id="IPR036909">
    <property type="entry name" value="Cyt_c-like_dom_sf"/>
</dbReference>
<gene>
    <name evidence="7" type="ORF">J0X19_08455</name>
</gene>
<dbReference type="AlphaFoldDB" id="A0A939JD48"/>
<dbReference type="SUPFAM" id="SSF46626">
    <property type="entry name" value="Cytochrome c"/>
    <property type="match status" value="1"/>
</dbReference>
<dbReference type="EMBL" id="JAFLQZ010000004">
    <property type="protein sequence ID" value="MBO0357972.1"/>
    <property type="molecule type" value="Genomic_DNA"/>
</dbReference>
<feature type="signal peptide" evidence="5">
    <location>
        <begin position="1"/>
        <end position="26"/>
    </location>
</feature>